<dbReference type="InterPro" id="IPR020095">
    <property type="entry name" value="PsdUridine_synth_TruA_C"/>
</dbReference>
<dbReference type="AlphaFoldDB" id="A0AAV8VDI0"/>
<feature type="compositionally biased region" description="Acidic residues" evidence="5">
    <location>
        <begin position="164"/>
        <end position="187"/>
    </location>
</feature>
<evidence type="ECO:0000313" key="7">
    <source>
        <dbReference type="EMBL" id="KAJ8912257.1"/>
    </source>
</evidence>
<feature type="domain" description="Pseudouridine synthase I TruA alpha/beta" evidence="6">
    <location>
        <begin position="12"/>
        <end position="102"/>
    </location>
</feature>
<dbReference type="EMBL" id="JANEYG010000137">
    <property type="protein sequence ID" value="KAJ8912257.1"/>
    <property type="molecule type" value="Genomic_DNA"/>
</dbReference>
<keyword evidence="3 4" id="KW-0413">Isomerase</keyword>
<dbReference type="Proteomes" id="UP001159042">
    <property type="component" value="Unassembled WGS sequence"/>
</dbReference>
<dbReference type="GO" id="GO:0160147">
    <property type="term" value="F:tRNA pseudouridine(38-40) synthase activity"/>
    <property type="evidence" value="ECO:0007669"/>
    <property type="project" value="UniProtKB-EC"/>
</dbReference>
<evidence type="ECO:0000256" key="3">
    <source>
        <dbReference type="ARBA" id="ARBA00023235"/>
    </source>
</evidence>
<gene>
    <name evidence="7" type="ORF">NQ315_008848</name>
</gene>
<evidence type="ECO:0000256" key="4">
    <source>
        <dbReference type="RuleBase" id="RU003792"/>
    </source>
</evidence>
<dbReference type="GO" id="GO:0005634">
    <property type="term" value="C:nucleus"/>
    <property type="evidence" value="ECO:0007669"/>
    <property type="project" value="TreeGrafter"/>
</dbReference>
<evidence type="ECO:0000313" key="8">
    <source>
        <dbReference type="Proteomes" id="UP001159042"/>
    </source>
</evidence>
<reference evidence="7 8" key="1">
    <citation type="journal article" date="2023" name="Insect Mol. Biol.">
        <title>Genome sequencing provides insights into the evolution of gene families encoding plant cell wall-degrading enzymes in longhorned beetles.</title>
        <authorList>
            <person name="Shin N.R."/>
            <person name="Okamura Y."/>
            <person name="Kirsch R."/>
            <person name="Pauchet Y."/>
        </authorList>
    </citation>
    <scope>NUCLEOTIDE SEQUENCE [LARGE SCALE GENOMIC DNA]</scope>
    <source>
        <strain evidence="7">EAD_L_NR</strain>
    </source>
</reference>
<dbReference type="PANTHER" id="PTHR11142:SF4">
    <property type="entry name" value="PSEUDOURIDYLATE SYNTHASE 1 HOMOLOG"/>
    <property type="match status" value="1"/>
</dbReference>
<evidence type="ECO:0000259" key="6">
    <source>
        <dbReference type="Pfam" id="PF01416"/>
    </source>
</evidence>
<organism evidence="7 8">
    <name type="scientific">Exocentrus adspersus</name>
    <dbReference type="NCBI Taxonomy" id="1586481"/>
    <lineage>
        <taxon>Eukaryota</taxon>
        <taxon>Metazoa</taxon>
        <taxon>Ecdysozoa</taxon>
        <taxon>Arthropoda</taxon>
        <taxon>Hexapoda</taxon>
        <taxon>Insecta</taxon>
        <taxon>Pterygota</taxon>
        <taxon>Neoptera</taxon>
        <taxon>Endopterygota</taxon>
        <taxon>Coleoptera</taxon>
        <taxon>Polyphaga</taxon>
        <taxon>Cucujiformia</taxon>
        <taxon>Chrysomeloidea</taxon>
        <taxon>Cerambycidae</taxon>
        <taxon>Lamiinae</taxon>
        <taxon>Acanthocinini</taxon>
        <taxon>Exocentrus</taxon>
    </lineage>
</organism>
<name>A0AAV8VDI0_9CUCU</name>
<evidence type="ECO:0000256" key="5">
    <source>
        <dbReference type="SAM" id="MobiDB-lite"/>
    </source>
</evidence>
<dbReference type="InterPro" id="IPR020097">
    <property type="entry name" value="PsdUridine_synth_TruA_a/b_dom"/>
</dbReference>
<proteinExistence type="inferred from homology"/>
<evidence type="ECO:0000256" key="2">
    <source>
        <dbReference type="ARBA" id="ARBA00022694"/>
    </source>
</evidence>
<dbReference type="SUPFAM" id="SSF55120">
    <property type="entry name" value="Pseudouridine synthase"/>
    <property type="match status" value="1"/>
</dbReference>
<dbReference type="GO" id="GO:1990481">
    <property type="term" value="P:mRNA pseudouridine synthesis"/>
    <property type="evidence" value="ECO:0007669"/>
    <property type="project" value="TreeGrafter"/>
</dbReference>
<comment type="caution">
    <text evidence="7">The sequence shown here is derived from an EMBL/GenBank/DDBJ whole genome shotgun (WGS) entry which is preliminary data.</text>
</comment>
<evidence type="ECO:0000256" key="1">
    <source>
        <dbReference type="ARBA" id="ARBA00009375"/>
    </source>
</evidence>
<comment type="similarity">
    <text evidence="1 4">Belongs to the tRNA pseudouridine synthase TruA family.</text>
</comment>
<dbReference type="EC" id="5.4.99.12" evidence="4"/>
<feature type="compositionally biased region" description="Polar residues" evidence="5">
    <location>
        <begin position="195"/>
        <end position="204"/>
    </location>
</feature>
<keyword evidence="2 4" id="KW-0819">tRNA processing</keyword>
<sequence>MLGQRTITITRQKKKPNDPSANRYIVSFTCEKPFIRNDVEFAVLKVHGQSFMLHQIRKMVGCLLAVVRGQAPIETLTNSFTMEKVVIPRAPGLGLILDYVHYTRYNHRYGTDGMHETLTWEEVEDKVNEFKEKYIYPTIINTEIKEESMIYWLQNKLSRHSYDLEEENESDDEGADEDEADEEEDNEKNESSSNQDSKLQNLSS</sequence>
<accession>A0AAV8VDI0</accession>
<dbReference type="GO" id="GO:0031119">
    <property type="term" value="P:tRNA pseudouridine synthesis"/>
    <property type="evidence" value="ECO:0007669"/>
    <property type="project" value="TreeGrafter"/>
</dbReference>
<dbReference type="Pfam" id="PF01416">
    <property type="entry name" value="PseudoU_synth_1"/>
    <property type="match status" value="1"/>
</dbReference>
<feature type="region of interest" description="Disordered" evidence="5">
    <location>
        <begin position="162"/>
        <end position="204"/>
    </location>
</feature>
<dbReference type="InterPro" id="IPR020103">
    <property type="entry name" value="PsdUridine_synth_cat_dom_sf"/>
</dbReference>
<dbReference type="InterPro" id="IPR001406">
    <property type="entry name" value="PsdUridine_synth_TruA"/>
</dbReference>
<dbReference type="GO" id="GO:0003723">
    <property type="term" value="F:RNA binding"/>
    <property type="evidence" value="ECO:0007669"/>
    <property type="project" value="InterPro"/>
</dbReference>
<keyword evidence="8" id="KW-1185">Reference proteome</keyword>
<comment type="catalytic activity">
    <reaction evidence="4">
        <text>uridine(38/39/40) in tRNA = pseudouridine(38/39/40) in tRNA</text>
        <dbReference type="Rhea" id="RHEA:22376"/>
        <dbReference type="Rhea" id="RHEA-COMP:10085"/>
        <dbReference type="Rhea" id="RHEA-COMP:10087"/>
        <dbReference type="ChEBI" id="CHEBI:65314"/>
        <dbReference type="ChEBI" id="CHEBI:65315"/>
        <dbReference type="EC" id="5.4.99.12"/>
    </reaction>
</comment>
<dbReference type="PANTHER" id="PTHR11142">
    <property type="entry name" value="PSEUDOURIDYLATE SYNTHASE"/>
    <property type="match status" value="1"/>
</dbReference>
<dbReference type="FunFam" id="3.30.70.660:FF:000002">
    <property type="entry name" value="tRNA pseudouridine synthase"/>
    <property type="match status" value="1"/>
</dbReference>
<dbReference type="Gene3D" id="3.30.70.660">
    <property type="entry name" value="Pseudouridine synthase I, catalytic domain, C-terminal subdomain"/>
    <property type="match status" value="1"/>
</dbReference>
<protein>
    <recommendedName>
        <fullName evidence="4">tRNA pseudouridine synthase</fullName>
        <ecNumber evidence="4">5.4.99.12</ecNumber>
    </recommendedName>
</protein>